<proteinExistence type="predicted"/>
<accession>A0A7X3SN06</accession>
<evidence type="ECO:0000256" key="1">
    <source>
        <dbReference type="SAM" id="Phobius"/>
    </source>
</evidence>
<dbReference type="Proteomes" id="UP000436483">
    <property type="component" value="Unassembled WGS sequence"/>
</dbReference>
<dbReference type="InterPro" id="IPR028087">
    <property type="entry name" value="Tad_N"/>
</dbReference>
<dbReference type="RefSeq" id="WP_160883281.1">
    <property type="nucleotide sequence ID" value="NZ_WURB01000002.1"/>
</dbReference>
<keyword evidence="4" id="KW-1185">Reference proteome</keyword>
<comment type="caution">
    <text evidence="3">The sequence shown here is derived from an EMBL/GenBank/DDBJ whole genome shotgun (WGS) entry which is preliminary data.</text>
</comment>
<protein>
    <recommendedName>
        <fullName evidence="2">Putative Flp pilus-assembly TadG-like N-terminal domain-containing protein</fullName>
    </recommendedName>
</protein>
<keyword evidence="1" id="KW-0472">Membrane</keyword>
<feature type="transmembrane region" description="Helical" evidence="1">
    <location>
        <begin position="29"/>
        <end position="56"/>
    </location>
</feature>
<dbReference type="AlphaFoldDB" id="A0A7X3SN06"/>
<gene>
    <name evidence="3" type="ORF">GR328_04320</name>
</gene>
<dbReference type="EMBL" id="WURB01000002">
    <property type="protein sequence ID" value="MXQ10683.1"/>
    <property type="molecule type" value="Genomic_DNA"/>
</dbReference>
<reference evidence="3 4" key="1">
    <citation type="submission" date="2019-12" db="EMBL/GenBank/DDBJ databases">
        <authorList>
            <person name="Yuan C.-G."/>
        </authorList>
    </citation>
    <scope>NUCLEOTIDE SEQUENCE [LARGE SCALE GENOMIC DNA]</scope>
    <source>
        <strain evidence="3 4">KCTC 23863</strain>
    </source>
</reference>
<sequence>MRAHLSRSQYRAEAFRAKLSTFRTDDGGAIAVVAAIVFPVLIGAMGLGAEAGYWYLAQRKLQHAADVSAHAAAIRKRAGDDQSGIAAAALHVAQASGFSSEAGTIQVSTPPTSHAYSGDRSSIEVVLTQVQPLLFSSLFLSDPVNIHARAVAKLDMVSQACILALSPSAPGAVTVAGSTVVTLNGCDVASNSNASDSLKMQGGGHLTTDCISTVGGAVTTSDLTLQTCDAVREQAPVTMDPYADVSEPAISGTCYKPDSYSTGSALLTPTYQSHPSGLPTLRFCAGLKVTGGSITFNPGLYIIEGEFAVSAGTTLVGSGVTFYMAKGASLKLNGGAQINLDAPAEGPFAGILFFGARDSTVASHQVNGASGSAFNGAIYFPGSGIEYSGRAGSTGGCTQIIGKTVTFTGNSEVQSDCQATGTRPIVTSQSVKLVE</sequence>
<keyword evidence="1" id="KW-1133">Transmembrane helix</keyword>
<reference evidence="3 4" key="2">
    <citation type="submission" date="2020-01" db="EMBL/GenBank/DDBJ databases">
        <title>Microvirga sp. nov., an arsenate reduction bacterium isolated from Tibet hotspring sediments.</title>
        <authorList>
            <person name="Xian W.-D."/>
            <person name="Li W.-J."/>
        </authorList>
    </citation>
    <scope>NUCLEOTIDE SEQUENCE [LARGE SCALE GENOMIC DNA]</scope>
    <source>
        <strain evidence="3 4">KCTC 23863</strain>
    </source>
</reference>
<keyword evidence="1" id="KW-0812">Transmembrane</keyword>
<dbReference type="OrthoDB" id="7418984at2"/>
<dbReference type="Pfam" id="PF13400">
    <property type="entry name" value="Tad"/>
    <property type="match status" value="1"/>
</dbReference>
<evidence type="ECO:0000313" key="4">
    <source>
        <dbReference type="Proteomes" id="UP000436483"/>
    </source>
</evidence>
<feature type="domain" description="Putative Flp pilus-assembly TadG-like N-terminal" evidence="2">
    <location>
        <begin position="28"/>
        <end position="73"/>
    </location>
</feature>
<evidence type="ECO:0000313" key="3">
    <source>
        <dbReference type="EMBL" id="MXQ10683.1"/>
    </source>
</evidence>
<organism evidence="3 4">
    <name type="scientific">Microvirga makkahensis</name>
    <dbReference type="NCBI Taxonomy" id="1128670"/>
    <lineage>
        <taxon>Bacteria</taxon>
        <taxon>Pseudomonadati</taxon>
        <taxon>Pseudomonadota</taxon>
        <taxon>Alphaproteobacteria</taxon>
        <taxon>Hyphomicrobiales</taxon>
        <taxon>Methylobacteriaceae</taxon>
        <taxon>Microvirga</taxon>
    </lineage>
</organism>
<name>A0A7X3SN06_9HYPH</name>
<evidence type="ECO:0000259" key="2">
    <source>
        <dbReference type="Pfam" id="PF13400"/>
    </source>
</evidence>